<dbReference type="EMBL" id="CAXIEN010000193">
    <property type="protein sequence ID" value="CAL1285649.1"/>
    <property type="molecule type" value="Genomic_DNA"/>
</dbReference>
<name>A0AAV2ARI5_9ARAC</name>
<dbReference type="AlphaFoldDB" id="A0AAV2ARI5"/>
<comment type="caution">
    <text evidence="1">The sequence shown here is derived from an EMBL/GenBank/DDBJ whole genome shotgun (WGS) entry which is preliminary data.</text>
</comment>
<evidence type="ECO:0000313" key="1">
    <source>
        <dbReference type="EMBL" id="CAL1285649.1"/>
    </source>
</evidence>
<proteinExistence type="predicted"/>
<evidence type="ECO:0000313" key="2">
    <source>
        <dbReference type="Proteomes" id="UP001497382"/>
    </source>
</evidence>
<keyword evidence="2" id="KW-1185">Reference proteome</keyword>
<gene>
    <name evidence="1" type="ORF">LARSCL_LOCUS13835</name>
</gene>
<evidence type="ECO:0008006" key="3">
    <source>
        <dbReference type="Google" id="ProtNLM"/>
    </source>
</evidence>
<accession>A0AAV2ARI5</accession>
<sequence length="52" mass="6526">RTFISSLLSFIYFLIYYHPVERRFVKSFLVFEFQAAYLTSAFWRNFYHLIYI</sequence>
<organism evidence="1 2">
    <name type="scientific">Larinioides sclopetarius</name>
    <dbReference type="NCBI Taxonomy" id="280406"/>
    <lineage>
        <taxon>Eukaryota</taxon>
        <taxon>Metazoa</taxon>
        <taxon>Ecdysozoa</taxon>
        <taxon>Arthropoda</taxon>
        <taxon>Chelicerata</taxon>
        <taxon>Arachnida</taxon>
        <taxon>Araneae</taxon>
        <taxon>Araneomorphae</taxon>
        <taxon>Entelegynae</taxon>
        <taxon>Araneoidea</taxon>
        <taxon>Araneidae</taxon>
        <taxon>Larinioides</taxon>
    </lineage>
</organism>
<reference evidence="1 2" key="1">
    <citation type="submission" date="2024-04" db="EMBL/GenBank/DDBJ databases">
        <authorList>
            <person name="Rising A."/>
            <person name="Reimegard J."/>
            <person name="Sonavane S."/>
            <person name="Akerstrom W."/>
            <person name="Nylinder S."/>
            <person name="Hedman E."/>
            <person name="Kallberg Y."/>
        </authorList>
    </citation>
    <scope>NUCLEOTIDE SEQUENCE [LARGE SCALE GENOMIC DNA]</scope>
</reference>
<feature type="non-terminal residue" evidence="1">
    <location>
        <position position="1"/>
    </location>
</feature>
<protein>
    <recommendedName>
        <fullName evidence="3">Maturase K</fullName>
    </recommendedName>
</protein>
<dbReference type="Proteomes" id="UP001497382">
    <property type="component" value="Unassembled WGS sequence"/>
</dbReference>